<name>A0A645I124_9ZZZZ</name>
<organism evidence="4">
    <name type="scientific">bioreactor metagenome</name>
    <dbReference type="NCBI Taxonomy" id="1076179"/>
    <lineage>
        <taxon>unclassified sequences</taxon>
        <taxon>metagenomes</taxon>
        <taxon>ecological metagenomes</taxon>
    </lineage>
</organism>
<gene>
    <name evidence="4" type="ORF">SDC9_192525</name>
</gene>
<dbReference type="GO" id="GO:0016818">
    <property type="term" value="F:hydrolase activity, acting on acid anhydrides, in phosphorus-containing anhydrides"/>
    <property type="evidence" value="ECO:0007669"/>
    <property type="project" value="InterPro"/>
</dbReference>
<proteinExistence type="predicted"/>
<accession>A0A645I124</accession>
<sequence length="128" mass="14683">MGTKYYLQNIYHLGTINRQFYLSDADLIKCNLGDKRIFEYYFPKGPVELIEEPNNPHDPNAIAVKIAGELVGYIAKEETMQVKTLLRNGHFASITSFISGGRYKTAISNKRVEVFENKITVTIYIHHK</sequence>
<comment type="caution">
    <text evidence="4">The sequence shown here is derived from an EMBL/GenBank/DDBJ whole genome shotgun (WGS) entry which is preliminary data.</text>
</comment>
<dbReference type="Gene3D" id="3.30.70.2330">
    <property type="match status" value="1"/>
</dbReference>
<dbReference type="GO" id="GO:0008270">
    <property type="term" value="F:zinc ion binding"/>
    <property type="evidence" value="ECO:0007669"/>
    <property type="project" value="InterPro"/>
</dbReference>
<keyword evidence="2" id="KW-0378">Hydrolase</keyword>
<dbReference type="EMBL" id="VSSQ01104498">
    <property type="protein sequence ID" value="MPN44958.1"/>
    <property type="molecule type" value="Genomic_DNA"/>
</dbReference>
<reference evidence="4" key="1">
    <citation type="submission" date="2019-08" db="EMBL/GenBank/DDBJ databases">
        <authorList>
            <person name="Kucharzyk K."/>
            <person name="Murdoch R.W."/>
            <person name="Higgins S."/>
            <person name="Loffler F."/>
        </authorList>
    </citation>
    <scope>NUCLEOTIDE SEQUENCE</scope>
</reference>
<evidence type="ECO:0000313" key="4">
    <source>
        <dbReference type="EMBL" id="MPN44958.1"/>
    </source>
</evidence>
<evidence type="ECO:0000259" key="3">
    <source>
        <dbReference type="Pfam" id="PF08797"/>
    </source>
</evidence>
<evidence type="ECO:0000256" key="1">
    <source>
        <dbReference type="ARBA" id="ARBA00022723"/>
    </source>
</evidence>
<keyword evidence="1" id="KW-0479">Metal-binding</keyword>
<dbReference type="InterPro" id="IPR014905">
    <property type="entry name" value="HIRAN"/>
</dbReference>
<evidence type="ECO:0000256" key="2">
    <source>
        <dbReference type="ARBA" id="ARBA00022801"/>
    </source>
</evidence>
<protein>
    <recommendedName>
        <fullName evidence="3">HIRAN domain-containing protein</fullName>
    </recommendedName>
</protein>
<dbReference type="Pfam" id="PF08797">
    <property type="entry name" value="HIRAN"/>
    <property type="match status" value="1"/>
</dbReference>
<dbReference type="GO" id="GO:0003676">
    <property type="term" value="F:nucleic acid binding"/>
    <property type="evidence" value="ECO:0007669"/>
    <property type="project" value="InterPro"/>
</dbReference>
<dbReference type="AlphaFoldDB" id="A0A645I124"/>
<feature type="domain" description="HIRAN" evidence="3">
    <location>
        <begin position="44"/>
        <end position="92"/>
    </location>
</feature>